<feature type="compositionally biased region" description="Polar residues" evidence="5">
    <location>
        <begin position="69"/>
        <end position="78"/>
    </location>
</feature>
<reference evidence="7 8" key="2">
    <citation type="journal article" date="2024" name="G3 (Bethesda)">
        <title>The genome of the cryopelagic Antarctic bald notothen, Trematomus borchgrevinki.</title>
        <authorList>
            <person name="Rayamajhi N."/>
            <person name="Rivera-Colon A.G."/>
            <person name="Minhas B.F."/>
            <person name="Cheng C.C."/>
            <person name="Catchen J.M."/>
        </authorList>
    </citation>
    <scope>NUCLEOTIDE SEQUENCE [LARGE SCALE GENOMIC DNA]</scope>
    <source>
        <strain evidence="7">AGRC-2024</strain>
    </source>
</reference>
<proteinExistence type="predicted"/>
<evidence type="ECO:0000256" key="2">
    <source>
        <dbReference type="ARBA" id="ARBA00022833"/>
    </source>
</evidence>
<evidence type="ECO:0000256" key="4">
    <source>
        <dbReference type="PROSITE-ProRule" id="PRU00125"/>
    </source>
</evidence>
<feature type="compositionally biased region" description="Low complexity" evidence="5">
    <location>
        <begin position="343"/>
        <end position="373"/>
    </location>
</feature>
<feature type="compositionally biased region" description="Low complexity" evidence="5">
    <location>
        <begin position="283"/>
        <end position="294"/>
    </location>
</feature>
<keyword evidence="3 4" id="KW-0440">LIM domain</keyword>
<keyword evidence="2 4" id="KW-0862">Zinc</keyword>
<evidence type="ECO:0000313" key="8">
    <source>
        <dbReference type="Proteomes" id="UP001619887"/>
    </source>
</evidence>
<feature type="compositionally biased region" description="Polar residues" evidence="5">
    <location>
        <begin position="269"/>
        <end position="282"/>
    </location>
</feature>
<dbReference type="InterPro" id="IPR001781">
    <property type="entry name" value="Znf_LIM"/>
</dbReference>
<feature type="compositionally biased region" description="Basic and acidic residues" evidence="5">
    <location>
        <begin position="255"/>
        <end position="264"/>
    </location>
</feature>
<dbReference type="SMART" id="SM00132">
    <property type="entry name" value="LIM"/>
    <property type="match status" value="1"/>
</dbReference>
<dbReference type="PANTHER" id="PTHR15468:SF12">
    <property type="match status" value="1"/>
</dbReference>
<evidence type="ECO:0000259" key="6">
    <source>
        <dbReference type="PROSITE" id="PS50023"/>
    </source>
</evidence>
<keyword evidence="8" id="KW-1185">Reference proteome</keyword>
<keyword evidence="1 4" id="KW-0479">Metal-binding</keyword>
<dbReference type="Proteomes" id="UP001619887">
    <property type="component" value="Unassembled WGS sequence"/>
</dbReference>
<evidence type="ECO:0000256" key="3">
    <source>
        <dbReference type="ARBA" id="ARBA00023038"/>
    </source>
</evidence>
<dbReference type="AlphaFoldDB" id="A0ABD2GQN4"/>
<name>A0ABD2GQN4_PAGBO</name>
<protein>
    <recommendedName>
        <fullName evidence="6">LIM zinc-binding domain-containing protein</fullName>
    </recommendedName>
</protein>
<organism evidence="7 8">
    <name type="scientific">Pagothenia borchgrevinki</name>
    <name type="common">Bald rockcod</name>
    <name type="synonym">Trematomus borchgrevinki</name>
    <dbReference type="NCBI Taxonomy" id="8213"/>
    <lineage>
        <taxon>Eukaryota</taxon>
        <taxon>Metazoa</taxon>
        <taxon>Chordata</taxon>
        <taxon>Craniata</taxon>
        <taxon>Vertebrata</taxon>
        <taxon>Euteleostomi</taxon>
        <taxon>Actinopterygii</taxon>
        <taxon>Neopterygii</taxon>
        <taxon>Teleostei</taxon>
        <taxon>Neoteleostei</taxon>
        <taxon>Acanthomorphata</taxon>
        <taxon>Eupercaria</taxon>
        <taxon>Perciformes</taxon>
        <taxon>Notothenioidei</taxon>
        <taxon>Nototheniidae</taxon>
        <taxon>Pagothenia</taxon>
    </lineage>
</organism>
<dbReference type="EMBL" id="JBIYXZ010002076">
    <property type="protein sequence ID" value="KAL3056143.1"/>
    <property type="molecule type" value="Genomic_DNA"/>
</dbReference>
<feature type="region of interest" description="Disordered" evidence="5">
    <location>
        <begin position="335"/>
        <end position="373"/>
    </location>
</feature>
<dbReference type="Gene3D" id="2.10.110.10">
    <property type="entry name" value="Cysteine Rich Protein"/>
    <property type="match status" value="1"/>
</dbReference>
<feature type="region of interest" description="Disordered" evidence="5">
    <location>
        <begin position="25"/>
        <end position="193"/>
    </location>
</feature>
<comment type="caution">
    <text evidence="7">The sequence shown here is derived from an EMBL/GenBank/DDBJ whole genome shotgun (WGS) entry which is preliminary data.</text>
</comment>
<dbReference type="PANTHER" id="PTHR15468">
    <property type="entry name" value="ZNF185"/>
    <property type="match status" value="1"/>
</dbReference>
<dbReference type="InterPro" id="IPR052621">
    <property type="entry name" value="Cell_Prolif/Cornif_Regul"/>
</dbReference>
<feature type="compositionally biased region" description="Low complexity" evidence="5">
    <location>
        <begin position="79"/>
        <end position="110"/>
    </location>
</feature>
<feature type="region of interest" description="Disordered" evidence="5">
    <location>
        <begin position="255"/>
        <end position="298"/>
    </location>
</feature>
<feature type="domain" description="LIM zinc-binding" evidence="6">
    <location>
        <begin position="444"/>
        <end position="510"/>
    </location>
</feature>
<dbReference type="PROSITE" id="PS00478">
    <property type="entry name" value="LIM_DOMAIN_1"/>
    <property type="match status" value="1"/>
</dbReference>
<feature type="compositionally biased region" description="Low complexity" evidence="5">
    <location>
        <begin position="59"/>
        <end position="68"/>
    </location>
</feature>
<evidence type="ECO:0000256" key="1">
    <source>
        <dbReference type="ARBA" id="ARBA00022723"/>
    </source>
</evidence>
<reference evidence="7 8" key="1">
    <citation type="journal article" date="2022" name="G3 (Bethesda)">
        <title>Evaluating Illumina-, Nanopore-, and PacBio-based genome assembly strategies with the bald notothen, Trematomus borchgrevinki.</title>
        <authorList>
            <person name="Rayamajhi N."/>
            <person name="Cheng C.C."/>
            <person name="Catchen J.M."/>
        </authorList>
    </citation>
    <scope>NUCLEOTIDE SEQUENCE [LARGE SCALE GENOMIC DNA]</scope>
    <source>
        <strain evidence="7">AGRC-2024</strain>
    </source>
</reference>
<gene>
    <name evidence="7" type="ORF">OYC64_018779</name>
</gene>
<sequence length="513" mass="56157">MSTYSAYKTPSLLKDNSWIRKVDDEDEAVDRDPNFGKTVLSQVKTDETSVGPGGEEVKTTTTTKTSTSVQSLSKRFTGSQDKTSSSTLPSSRTSSYSKSSTYSSPKSDSPIRTTTSKTVIGKPNISSRTSSVSKDGTTTETTLTTTQSLKSPVLKSPTMTETFSERVKNTSKGTLYSSYSPTKTTRVTERTISSSNDAEDKLCDTLIPSKIKDINSPTDSRKTVSTVETVTVRSSADTDAEDNLFDTLIPSKIKDDYSSSDSKRTISSTEYVTMRSSSNGNDTKATTTTRSSASAEDDLYDTLLPRSITNASSLSSSASSSSSISKREIITIESSRGVSSPVSLPSSTHRTSSYSSYTDDLPSTRTSSYTISSTPSDDYISDKTFSYSKPNSIYEYTSISSPTSYSSKTYRSSSRSDDVTDSVLYSSSGKSVYAAPERTVLEKDLCSYCRKPFTGDAKMVLDDMKINCHTTCFKCEVCNSNMGYMKAGDSMWIYKHMVHCENCFDVTREKWRR</sequence>
<evidence type="ECO:0000256" key="5">
    <source>
        <dbReference type="SAM" id="MobiDB-lite"/>
    </source>
</evidence>
<dbReference type="CDD" id="cd08368">
    <property type="entry name" value="LIM"/>
    <property type="match status" value="1"/>
</dbReference>
<feature type="compositionally biased region" description="Polar residues" evidence="5">
    <location>
        <begin position="111"/>
        <end position="136"/>
    </location>
</feature>
<evidence type="ECO:0000313" key="7">
    <source>
        <dbReference type="EMBL" id="KAL3056143.1"/>
    </source>
</evidence>
<accession>A0ABD2GQN4</accession>
<dbReference type="GO" id="GO:0046872">
    <property type="term" value="F:metal ion binding"/>
    <property type="evidence" value="ECO:0007669"/>
    <property type="project" value="UniProtKB-KW"/>
</dbReference>
<dbReference type="PROSITE" id="PS50023">
    <property type="entry name" value="LIM_DOMAIN_2"/>
    <property type="match status" value="1"/>
</dbReference>
<feature type="compositionally biased region" description="Polar residues" evidence="5">
    <location>
        <begin position="170"/>
        <end position="193"/>
    </location>
</feature>